<sequence>MTQEPGKRTNEHSVKTSADATLSKSRQGEINDKQCNDQKRTGSGTRIEEEEEDNGEAAAEEEKTGAESSVYSGGKHSQDGGNSSAPGPAEATQEKRAVAANQNSSQAKPSSNSQPDKPNQSSQSIATAKSAANAAVVPTQNPQINKSTIANRNKSLKAKQKIISSKEAHAKNSILVSNMVNKSPQSAAFPNLMGSAYKLESDNKPGPSYANSLRSNSAVSTPGTGPMKIGSIYNLNDENTRQDQQPLGAPPPSSSTNVSVTSPSQERPPLQQPTAPPASFMSHSNGSGMHAPSIANLNDTDTQNKNLRQKKVAKQNSTKTDFFAAKLASAVDDVESSDSDETFVYENNNDDFDYANNTNQLSTLDNISVNGSLAGGHPMGNAVGNAASSNARAPVILEADNDNKTQKGSNGKAHSIANSINSTSHLDLTAFKRPAPNRTLSAFSVSEADGRSPTTHQMADKSVGISNASEQHGFNHHRQISLAPSINEEENGDTYSFNDSDDNMIQDERLSVKEGSSHHQAALAAAAAAAAASSSSGAAGPLLCIDENHHQVSRPQLSSAAPSTISKNTSKKNMQTSTTSSKLRSTTSKLFDKKGSQPRRYSTIPDDVDIEDFDDELIYYDNKVGFPHDNESTSLLGFKHKIPHYRSLNLHYPPHKHQHKRYLSARQPLDCSDHESNTTGKRLFPFPYQESQPQYYYDHDGFDHESQQYDPNFDLPDLSAGKNGRNYGGARNMSGGGGGGGGDVVPPFLLTRRAGKKSNWVRSFLYTFSCILTILTVGFALGFLMATTKELTNFGIVSIENPIVSKDELVFNVVIEAFNPGWFSVAVDEVELDLFARSGYLSDSTAAAAAAAGTIQLSKDSSSKVETVKLGTISRLESTMTFKAGFFSREPSMQNGEIKLLNPGRNVTLVESTSSSNDTDLDNQEKWAVISQNPFDLIITGVFKYILPFGTSTKSVVVRKTGYIDPTLYLS</sequence>
<feature type="region of interest" description="Disordered" evidence="1">
    <location>
        <begin position="1"/>
        <end position="152"/>
    </location>
</feature>
<feature type="compositionally biased region" description="Basic and acidic residues" evidence="1">
    <location>
        <begin position="26"/>
        <end position="40"/>
    </location>
</feature>
<evidence type="ECO:0000313" key="3">
    <source>
        <dbReference type="EMBL" id="CAK9441379.1"/>
    </source>
</evidence>
<feature type="compositionally biased region" description="Polar residues" evidence="1">
    <location>
        <begin position="138"/>
        <end position="152"/>
    </location>
</feature>
<dbReference type="RefSeq" id="XP_066832185.1">
    <property type="nucleotide sequence ID" value="XM_066975558.1"/>
</dbReference>
<evidence type="ECO:0000313" key="4">
    <source>
        <dbReference type="Proteomes" id="UP001497383"/>
    </source>
</evidence>
<protein>
    <recommendedName>
        <fullName evidence="5">Vacuolar segregation protein 7</fullName>
    </recommendedName>
</protein>
<evidence type="ECO:0000256" key="1">
    <source>
        <dbReference type="SAM" id="MobiDB-lite"/>
    </source>
</evidence>
<feature type="compositionally biased region" description="Polar residues" evidence="1">
    <location>
        <begin position="209"/>
        <end position="223"/>
    </location>
</feature>
<feature type="compositionally biased region" description="Polar residues" evidence="1">
    <location>
        <begin position="100"/>
        <end position="125"/>
    </location>
</feature>
<feature type="compositionally biased region" description="Low complexity" evidence="1">
    <location>
        <begin position="126"/>
        <end position="135"/>
    </location>
</feature>
<feature type="compositionally biased region" description="Polar residues" evidence="1">
    <location>
        <begin position="15"/>
        <end position="25"/>
    </location>
</feature>
<reference evidence="3 4" key="1">
    <citation type="submission" date="2024-03" db="EMBL/GenBank/DDBJ databases">
        <authorList>
            <person name="Brejova B."/>
        </authorList>
    </citation>
    <scope>NUCLEOTIDE SEQUENCE [LARGE SCALE GENOMIC DNA]</scope>
    <source>
        <strain evidence="3 4">CBS 14171</strain>
    </source>
</reference>
<keyword evidence="2" id="KW-0472">Membrane</keyword>
<evidence type="ECO:0000256" key="2">
    <source>
        <dbReference type="SAM" id="Phobius"/>
    </source>
</evidence>
<keyword evidence="2" id="KW-1133">Transmembrane helix</keyword>
<proteinExistence type="predicted"/>
<feature type="compositionally biased region" description="Acidic residues" evidence="1">
    <location>
        <begin position="48"/>
        <end position="59"/>
    </location>
</feature>
<feature type="compositionally biased region" description="Polar residues" evidence="1">
    <location>
        <begin position="553"/>
        <end position="575"/>
    </location>
</feature>
<dbReference type="EMBL" id="OZ022410">
    <property type="protein sequence ID" value="CAK9441379.1"/>
    <property type="molecule type" value="Genomic_DNA"/>
</dbReference>
<keyword evidence="4" id="KW-1185">Reference proteome</keyword>
<evidence type="ECO:0008006" key="5">
    <source>
        <dbReference type="Google" id="ProtNLM"/>
    </source>
</evidence>
<accession>A0ABP0ZSB2</accession>
<keyword evidence="2" id="KW-0812">Transmembrane</keyword>
<feature type="compositionally biased region" description="Low complexity" evidence="1">
    <location>
        <begin position="576"/>
        <end position="589"/>
    </location>
</feature>
<feature type="compositionally biased region" description="Basic and acidic residues" evidence="1">
    <location>
        <begin position="1"/>
        <end position="14"/>
    </location>
</feature>
<dbReference type="PANTHER" id="PTHR28258:SF1">
    <property type="entry name" value="VACUOLAR SEGREGATION PROTEIN 7"/>
    <property type="match status" value="1"/>
</dbReference>
<feature type="transmembrane region" description="Helical" evidence="2">
    <location>
        <begin position="764"/>
        <end position="786"/>
    </location>
</feature>
<dbReference type="GeneID" id="92210443"/>
<gene>
    <name evidence="3" type="ORF">LODBEIA_P52470</name>
</gene>
<feature type="region of interest" description="Disordered" evidence="1">
    <location>
        <begin position="197"/>
        <end position="300"/>
    </location>
</feature>
<dbReference type="Pfam" id="PF12751">
    <property type="entry name" value="Vac7"/>
    <property type="match status" value="2"/>
</dbReference>
<feature type="region of interest" description="Disordered" evidence="1">
    <location>
        <begin position="553"/>
        <end position="605"/>
    </location>
</feature>
<organism evidence="3 4">
    <name type="scientific">Lodderomyces beijingensis</name>
    <dbReference type="NCBI Taxonomy" id="1775926"/>
    <lineage>
        <taxon>Eukaryota</taxon>
        <taxon>Fungi</taxon>
        <taxon>Dikarya</taxon>
        <taxon>Ascomycota</taxon>
        <taxon>Saccharomycotina</taxon>
        <taxon>Pichiomycetes</taxon>
        <taxon>Debaryomycetaceae</taxon>
        <taxon>Candida/Lodderomyces clade</taxon>
        <taxon>Lodderomyces</taxon>
    </lineage>
</organism>
<feature type="compositionally biased region" description="Polar residues" evidence="1">
    <location>
        <begin position="233"/>
        <end position="245"/>
    </location>
</feature>
<feature type="compositionally biased region" description="Low complexity" evidence="1">
    <location>
        <begin position="254"/>
        <end position="264"/>
    </location>
</feature>
<dbReference type="PANTHER" id="PTHR28258">
    <property type="entry name" value="VACUOLAR SEGREGATION PROTEIN 7"/>
    <property type="match status" value="1"/>
</dbReference>
<dbReference type="Proteomes" id="UP001497383">
    <property type="component" value="Chromosome 6"/>
</dbReference>
<name>A0ABP0ZSB2_9ASCO</name>
<dbReference type="InterPro" id="IPR024260">
    <property type="entry name" value="Vac7"/>
</dbReference>